<dbReference type="Pfam" id="PF11906">
    <property type="entry name" value="DUF3426"/>
    <property type="match status" value="1"/>
</dbReference>
<sequence>MTQDAQKHSPINTDITNADIAATTKTTKSASSSSGNNHDMMISDDMISDDMEMPYDSEEDSFGDLEDMDAWLEQQKRQLQPKEPKEDTPNINTQTEKKQKVVRFASEDKPNDLFNHGNGTNSDGTDDWLQALLSDDNHQQKHPHIAPDADDLSNLMAEYGVDTEYEQALNNDDVLDKINERLASNPKAQPTMGKPLLTQLIWGVGCLLLIALMWVQYLIFNVDRLMTNPDYANKIQGLCSALSCSLPSTDLSQLNIQSGFRPSSVNTTAQHSDVLIGLENQANNELIYPNVKVSLSNGEQLLGQFIATPQDYLTIAQKRMGAKQSKVIMFTVPIPASGVGEVQVEPFY</sequence>
<reference evidence="3 4" key="1">
    <citation type="submission" date="2017-02" db="EMBL/GenBank/DDBJ databases">
        <title>Draft genome sequence of Moraxella lincolnii CCUG 9405T type strain.</title>
        <authorList>
            <person name="Salva-Serra F."/>
            <person name="Engstrom-Jakobsson H."/>
            <person name="Thorell K."/>
            <person name="Jaen-Luchoro D."/>
            <person name="Gonzales-Siles L."/>
            <person name="Karlsson R."/>
            <person name="Yazdan S."/>
            <person name="Boulund F."/>
            <person name="Johnning A."/>
            <person name="Engstrand L."/>
            <person name="Kristiansson E."/>
            <person name="Moore E."/>
        </authorList>
    </citation>
    <scope>NUCLEOTIDE SEQUENCE [LARGE SCALE GENOMIC DNA]</scope>
    <source>
        <strain evidence="3 4">CCUG 9405</strain>
    </source>
</reference>
<name>A0A1T0CGZ8_9GAMM</name>
<feature type="compositionally biased region" description="Acidic residues" evidence="1">
    <location>
        <begin position="46"/>
        <end position="68"/>
    </location>
</feature>
<dbReference type="STRING" id="90241.B0682_02970"/>
<evidence type="ECO:0000256" key="1">
    <source>
        <dbReference type="SAM" id="MobiDB-lite"/>
    </source>
</evidence>
<dbReference type="EMBL" id="MUYT01000004">
    <property type="protein sequence ID" value="OOS21637.1"/>
    <property type="molecule type" value="Genomic_DNA"/>
</dbReference>
<accession>A0A1T0CGZ8</accession>
<keyword evidence="2" id="KW-0812">Transmembrane</keyword>
<evidence type="ECO:0000256" key="2">
    <source>
        <dbReference type="SAM" id="Phobius"/>
    </source>
</evidence>
<dbReference type="InterPro" id="IPR021834">
    <property type="entry name" value="DUF3426"/>
</dbReference>
<keyword evidence="2" id="KW-1133">Transmembrane helix</keyword>
<dbReference type="OrthoDB" id="5294582at2"/>
<organism evidence="3 4">
    <name type="scientific">Lwoffella lincolnii</name>
    <dbReference type="NCBI Taxonomy" id="90241"/>
    <lineage>
        <taxon>Bacteria</taxon>
        <taxon>Pseudomonadati</taxon>
        <taxon>Pseudomonadota</taxon>
        <taxon>Gammaproteobacteria</taxon>
        <taxon>Moraxellales</taxon>
        <taxon>Moraxellaceae</taxon>
        <taxon>Lwoffella</taxon>
    </lineage>
</organism>
<dbReference type="AlphaFoldDB" id="A0A1T0CGZ8"/>
<keyword evidence="4" id="KW-1185">Reference proteome</keyword>
<gene>
    <name evidence="3" type="ORF">B0682_02970</name>
</gene>
<proteinExistence type="predicted"/>
<keyword evidence="2" id="KW-0472">Membrane</keyword>
<protein>
    <recommendedName>
        <fullName evidence="5">DUF3426 domain-containing protein</fullName>
    </recommendedName>
</protein>
<evidence type="ECO:0000313" key="3">
    <source>
        <dbReference type="EMBL" id="OOS21637.1"/>
    </source>
</evidence>
<feature type="compositionally biased region" description="Low complexity" evidence="1">
    <location>
        <begin position="12"/>
        <end position="45"/>
    </location>
</feature>
<feature type="transmembrane region" description="Helical" evidence="2">
    <location>
        <begin position="200"/>
        <end position="220"/>
    </location>
</feature>
<evidence type="ECO:0008006" key="5">
    <source>
        <dbReference type="Google" id="ProtNLM"/>
    </source>
</evidence>
<dbReference type="Proteomes" id="UP000191094">
    <property type="component" value="Unassembled WGS sequence"/>
</dbReference>
<comment type="caution">
    <text evidence="3">The sequence shown here is derived from an EMBL/GenBank/DDBJ whole genome shotgun (WGS) entry which is preliminary data.</text>
</comment>
<feature type="region of interest" description="Disordered" evidence="1">
    <location>
        <begin position="1"/>
        <end position="68"/>
    </location>
</feature>
<evidence type="ECO:0000313" key="4">
    <source>
        <dbReference type="Proteomes" id="UP000191094"/>
    </source>
</evidence>
<dbReference type="RefSeq" id="WP_158077847.1">
    <property type="nucleotide sequence ID" value="NZ_CP147511.1"/>
</dbReference>